<feature type="domain" description="Phosphatidic acid phosphatase type 2/haloperoxidase" evidence="8">
    <location>
        <begin position="55"/>
        <end position="165"/>
    </location>
</feature>
<keyword evidence="4 9" id="KW-0378">Hydrolase</keyword>
<evidence type="ECO:0000256" key="2">
    <source>
        <dbReference type="ARBA" id="ARBA00022475"/>
    </source>
</evidence>
<keyword evidence="5 7" id="KW-1133">Transmembrane helix</keyword>
<evidence type="ECO:0000256" key="6">
    <source>
        <dbReference type="ARBA" id="ARBA00023136"/>
    </source>
</evidence>
<keyword evidence="10" id="KW-1185">Reference proteome</keyword>
<organism evidence="9 10">
    <name type="scientific">Saccharopolyspora hordei</name>
    <dbReference type="NCBI Taxonomy" id="1838"/>
    <lineage>
        <taxon>Bacteria</taxon>
        <taxon>Bacillati</taxon>
        <taxon>Actinomycetota</taxon>
        <taxon>Actinomycetes</taxon>
        <taxon>Pseudonocardiales</taxon>
        <taxon>Pseudonocardiaceae</taxon>
        <taxon>Saccharopolyspora</taxon>
    </lineage>
</organism>
<dbReference type="PANTHER" id="PTHR14969">
    <property type="entry name" value="SPHINGOSINE-1-PHOSPHATE PHOSPHOHYDROLASE"/>
    <property type="match status" value="1"/>
</dbReference>
<dbReference type="GO" id="GO:0005886">
    <property type="term" value="C:plasma membrane"/>
    <property type="evidence" value="ECO:0007669"/>
    <property type="project" value="UniProtKB-SubCell"/>
</dbReference>
<keyword evidence="2" id="KW-1003">Cell membrane</keyword>
<dbReference type="AlphaFoldDB" id="A0A853AJ67"/>
<evidence type="ECO:0000256" key="1">
    <source>
        <dbReference type="ARBA" id="ARBA00004651"/>
    </source>
</evidence>
<dbReference type="Gene3D" id="1.20.144.10">
    <property type="entry name" value="Phosphatidic acid phosphatase type 2/haloperoxidase"/>
    <property type="match status" value="1"/>
</dbReference>
<dbReference type="RefSeq" id="WP_179718023.1">
    <property type="nucleotide sequence ID" value="NZ_BAABFH010000001.1"/>
</dbReference>
<keyword evidence="6 7" id="KW-0472">Membrane</keyword>
<protein>
    <submittedName>
        <fullName evidence="9">Undecaprenyl-diphosphatase</fullName>
        <ecNumber evidence="9">3.6.1.27</ecNumber>
    </submittedName>
</protein>
<dbReference type="EC" id="3.6.1.27" evidence="9"/>
<dbReference type="Pfam" id="PF01569">
    <property type="entry name" value="PAP2"/>
    <property type="match status" value="1"/>
</dbReference>
<evidence type="ECO:0000256" key="3">
    <source>
        <dbReference type="ARBA" id="ARBA00022692"/>
    </source>
</evidence>
<evidence type="ECO:0000256" key="7">
    <source>
        <dbReference type="SAM" id="Phobius"/>
    </source>
</evidence>
<comment type="caution">
    <text evidence="9">The sequence shown here is derived from an EMBL/GenBank/DDBJ whole genome shotgun (WGS) entry which is preliminary data.</text>
</comment>
<dbReference type="SUPFAM" id="SSF48317">
    <property type="entry name" value="Acid phosphatase/Vanadium-dependent haloperoxidase"/>
    <property type="match status" value="1"/>
</dbReference>
<dbReference type="InterPro" id="IPR000326">
    <property type="entry name" value="PAP2/HPO"/>
</dbReference>
<feature type="transmembrane region" description="Helical" evidence="7">
    <location>
        <begin position="23"/>
        <end position="45"/>
    </location>
</feature>
<keyword evidence="3 7" id="KW-0812">Transmembrane</keyword>
<dbReference type="Proteomes" id="UP000587002">
    <property type="component" value="Unassembled WGS sequence"/>
</dbReference>
<evidence type="ECO:0000313" key="9">
    <source>
        <dbReference type="EMBL" id="NYI82323.1"/>
    </source>
</evidence>
<evidence type="ECO:0000259" key="8">
    <source>
        <dbReference type="SMART" id="SM00014"/>
    </source>
</evidence>
<evidence type="ECO:0000313" key="10">
    <source>
        <dbReference type="Proteomes" id="UP000587002"/>
    </source>
</evidence>
<dbReference type="EMBL" id="JACCFJ010000001">
    <property type="protein sequence ID" value="NYI82323.1"/>
    <property type="molecule type" value="Genomic_DNA"/>
</dbReference>
<accession>A0A853AJ67</accession>
<dbReference type="InterPro" id="IPR036938">
    <property type="entry name" value="PAP2/HPO_sf"/>
</dbReference>
<dbReference type="SMART" id="SM00014">
    <property type="entry name" value="acidPPc"/>
    <property type="match status" value="1"/>
</dbReference>
<feature type="transmembrane region" description="Helical" evidence="7">
    <location>
        <begin position="124"/>
        <end position="144"/>
    </location>
</feature>
<comment type="subcellular location">
    <subcellularLocation>
        <location evidence="1">Cell membrane</location>
        <topology evidence="1">Multi-pass membrane protein</topology>
    </subcellularLocation>
</comment>
<evidence type="ECO:0000256" key="5">
    <source>
        <dbReference type="ARBA" id="ARBA00022989"/>
    </source>
</evidence>
<name>A0A853AJ67_9PSEU</name>
<evidence type="ECO:0000256" key="4">
    <source>
        <dbReference type="ARBA" id="ARBA00022801"/>
    </source>
</evidence>
<reference evidence="9 10" key="1">
    <citation type="submission" date="2020-07" db="EMBL/GenBank/DDBJ databases">
        <title>Sequencing the genomes of 1000 actinobacteria strains.</title>
        <authorList>
            <person name="Klenk H.-P."/>
        </authorList>
    </citation>
    <scope>NUCLEOTIDE SEQUENCE [LARGE SCALE GENOMIC DNA]</scope>
    <source>
        <strain evidence="9 10">DSM 44065</strain>
    </source>
</reference>
<feature type="transmembrane region" description="Helical" evidence="7">
    <location>
        <begin position="150"/>
        <end position="169"/>
    </location>
</feature>
<sequence length="182" mass="19131">MLWDLSAEAYRAIVSWAAATPPWVHASALVATQGLLALLVALTLLSWWRAGRRPAQLVPLLAGVLGWVLAGLVKDVFQQPRPCASALLDTIEACADVSRWSLPSGHSAAAAALAVALALQWRRIAVLAAVLAVLAGFTRVFIGVHYPHDVLAGFTVGAVVAVVCTRLGARARTRGTTAPDAR</sequence>
<dbReference type="PANTHER" id="PTHR14969:SF62">
    <property type="entry name" value="DECAPRENYLPHOSPHORYL-5-PHOSPHORIBOSE PHOSPHATASE RV3807C-RELATED"/>
    <property type="match status" value="1"/>
</dbReference>
<dbReference type="GO" id="GO:0050380">
    <property type="term" value="F:undecaprenyl-diphosphatase activity"/>
    <property type="evidence" value="ECO:0007669"/>
    <property type="project" value="UniProtKB-EC"/>
</dbReference>
<proteinExistence type="predicted"/>
<gene>
    <name evidence="9" type="ORF">HNR68_000953</name>
</gene>